<name>K3XSS8_SETIT</name>
<protein>
    <recommendedName>
        <fullName evidence="4">Myb/SANT-like domain-containing protein</fullName>
    </recommendedName>
</protein>
<evidence type="ECO:0000313" key="2">
    <source>
        <dbReference type="EnsemblPlants" id="KQL06163"/>
    </source>
</evidence>
<keyword evidence="3" id="KW-1185">Reference proteome</keyword>
<dbReference type="InParanoid" id="K3XSS8"/>
<reference evidence="3" key="1">
    <citation type="journal article" date="2012" name="Nat. Biotechnol.">
        <title>Reference genome sequence of the model plant Setaria.</title>
        <authorList>
            <person name="Bennetzen J.L."/>
            <person name="Schmutz J."/>
            <person name="Wang H."/>
            <person name="Percifield R."/>
            <person name="Hawkins J."/>
            <person name="Pontaroli A.C."/>
            <person name="Estep M."/>
            <person name="Feng L."/>
            <person name="Vaughn J.N."/>
            <person name="Grimwood J."/>
            <person name="Jenkins J."/>
            <person name="Barry K."/>
            <person name="Lindquist E."/>
            <person name="Hellsten U."/>
            <person name="Deshpande S."/>
            <person name="Wang X."/>
            <person name="Wu X."/>
            <person name="Mitros T."/>
            <person name="Triplett J."/>
            <person name="Yang X."/>
            <person name="Ye C.Y."/>
            <person name="Mauro-Herrera M."/>
            <person name="Wang L."/>
            <person name="Li P."/>
            <person name="Sharma M."/>
            <person name="Sharma R."/>
            <person name="Ronald P.C."/>
            <person name="Panaud O."/>
            <person name="Kellogg E.A."/>
            <person name="Brutnell T.P."/>
            <person name="Doust A.N."/>
            <person name="Tuskan G.A."/>
            <person name="Rokhsar D."/>
            <person name="Devos K.M."/>
        </authorList>
    </citation>
    <scope>NUCLEOTIDE SEQUENCE [LARGE SCALE GENOMIC DNA]</scope>
    <source>
        <strain evidence="3">cv. Yugu1</strain>
    </source>
</reference>
<dbReference type="EMBL" id="AGNK02003228">
    <property type="status" value="NOT_ANNOTATED_CDS"/>
    <property type="molecule type" value="Genomic_DNA"/>
</dbReference>
<dbReference type="OMA" id="CDQVEAM"/>
<accession>K3XSS8</accession>
<evidence type="ECO:0008006" key="4">
    <source>
        <dbReference type="Google" id="ProtNLM"/>
    </source>
</evidence>
<proteinExistence type="predicted"/>
<dbReference type="PANTHER" id="PTHR46934:SF9">
    <property type="entry name" value="MYB_SANT-LIKE DOMAIN-CONTAINING PROTEIN"/>
    <property type="match status" value="1"/>
</dbReference>
<evidence type="ECO:0000313" key="3">
    <source>
        <dbReference type="Proteomes" id="UP000004995"/>
    </source>
</evidence>
<dbReference type="Proteomes" id="UP000004995">
    <property type="component" value="Unassembled WGS sequence"/>
</dbReference>
<dbReference type="Gramene" id="KQL06163">
    <property type="protein sequence ID" value="KQL06163"/>
    <property type="gene ID" value="SETIT_004980mg"/>
</dbReference>
<dbReference type="AlphaFoldDB" id="K3XSS8"/>
<reference evidence="2" key="2">
    <citation type="submission" date="2018-08" db="UniProtKB">
        <authorList>
            <consortium name="EnsemblPlants"/>
        </authorList>
    </citation>
    <scope>IDENTIFICATION</scope>
    <source>
        <strain evidence="2">Yugu1</strain>
    </source>
</reference>
<dbReference type="EnsemblPlants" id="KQL06163">
    <property type="protein sequence ID" value="KQL06163"/>
    <property type="gene ID" value="SETIT_004980mg"/>
</dbReference>
<feature type="region of interest" description="Disordered" evidence="1">
    <location>
        <begin position="146"/>
        <end position="201"/>
    </location>
</feature>
<organism evidence="2 3">
    <name type="scientific">Setaria italica</name>
    <name type="common">Foxtail millet</name>
    <name type="synonym">Panicum italicum</name>
    <dbReference type="NCBI Taxonomy" id="4555"/>
    <lineage>
        <taxon>Eukaryota</taxon>
        <taxon>Viridiplantae</taxon>
        <taxon>Streptophyta</taxon>
        <taxon>Embryophyta</taxon>
        <taxon>Tracheophyta</taxon>
        <taxon>Spermatophyta</taxon>
        <taxon>Magnoliopsida</taxon>
        <taxon>Liliopsida</taxon>
        <taxon>Poales</taxon>
        <taxon>Poaceae</taxon>
        <taxon>PACMAD clade</taxon>
        <taxon>Panicoideae</taxon>
        <taxon>Panicodae</taxon>
        <taxon>Paniceae</taxon>
        <taxon>Cenchrinae</taxon>
        <taxon>Setaria</taxon>
    </lineage>
</organism>
<sequence>MAGEVDRATWNSAYKKGLVKILLDYKGNPKYKGQNGWVSEGWRVITDKFNEKFPVAHFLKKQNESLCMILMEPQVWKKLIVNHPRVAKFRKKPFPLFYQLEALYEGSVATRNLNFTSTMQVDPSALAPPVVSPPVPPIAPFVPPLAPTVERSNSEQSSSHLGANPFASSFDGQETSSAHNECNEAQDSRQEGESGKKRKQSHIGSALEGYLLKKGKGVRKNFLLKSVCDQVEAMIKLTDEEKSFALDVFEYEIHRKIFITTKNPNVRLTWLKRKI</sequence>
<dbReference type="PANTHER" id="PTHR46934">
    <property type="entry name" value="MYB_DNA-BIND_3 DOMAIN-CONTAINING PROTEIN-RELATED"/>
    <property type="match status" value="1"/>
</dbReference>
<feature type="compositionally biased region" description="Basic and acidic residues" evidence="1">
    <location>
        <begin position="186"/>
        <end position="195"/>
    </location>
</feature>
<feature type="compositionally biased region" description="Polar residues" evidence="1">
    <location>
        <begin position="150"/>
        <end position="185"/>
    </location>
</feature>
<evidence type="ECO:0000256" key="1">
    <source>
        <dbReference type="SAM" id="MobiDB-lite"/>
    </source>
</evidence>
<dbReference type="HOGENOM" id="CLU_028568_0_0_1"/>